<dbReference type="GO" id="GO:0008270">
    <property type="term" value="F:zinc ion binding"/>
    <property type="evidence" value="ECO:0007669"/>
    <property type="project" value="InterPro"/>
</dbReference>
<keyword evidence="5" id="KW-0520">NAD</keyword>
<dbReference type="Gene3D" id="3.40.50.720">
    <property type="entry name" value="NAD(P)-binding Rossmann-like Domain"/>
    <property type="match status" value="1"/>
</dbReference>
<reference evidence="8 9" key="1">
    <citation type="journal article" date="2013" name="Genome Announc.">
        <title>Draft Genome Sequence of Arthrobacter gangotriensis Strain Lz1yT, Isolated from a Penguin Rookery Soil Sample Collected in Antarctica, near the Indian Station Dakshin Gangotri.</title>
        <authorList>
            <person name="Shivaji S."/>
            <person name="Ara S."/>
            <person name="Bandi S."/>
            <person name="Singh A."/>
            <person name="Kumar Pinnaka A."/>
        </authorList>
    </citation>
    <scope>NUCLEOTIDE SEQUENCE [LARGE SCALE GENOMIC DNA]</scope>
    <source>
        <strain evidence="8 9">Lz1y</strain>
    </source>
</reference>
<dbReference type="PANTHER" id="PTHR43880:SF12">
    <property type="entry name" value="ALCOHOL DEHYDROGENASE CLASS-3"/>
    <property type="match status" value="1"/>
</dbReference>
<dbReference type="GO" id="GO:0046294">
    <property type="term" value="P:formaldehyde catabolic process"/>
    <property type="evidence" value="ECO:0007669"/>
    <property type="project" value="TreeGrafter"/>
</dbReference>
<gene>
    <name evidence="8" type="ORF">ADIAG_03107</name>
</gene>
<dbReference type="PATRIC" id="fig|1276920.7.peg.3110"/>
<dbReference type="Pfam" id="PF08240">
    <property type="entry name" value="ADH_N"/>
    <property type="match status" value="1"/>
</dbReference>
<keyword evidence="9" id="KW-1185">Reference proteome</keyword>
<evidence type="ECO:0000256" key="3">
    <source>
        <dbReference type="ARBA" id="ARBA00022833"/>
    </source>
</evidence>
<comment type="caution">
    <text evidence="8">The sequence shown here is derived from an EMBL/GenBank/DDBJ whole genome shotgun (WGS) entry which is preliminary data.</text>
</comment>
<name>M7MMZ9_9MICC</name>
<dbReference type="PROSITE" id="PS00059">
    <property type="entry name" value="ADH_ZINC"/>
    <property type="match status" value="1"/>
</dbReference>
<evidence type="ECO:0000256" key="1">
    <source>
        <dbReference type="ARBA" id="ARBA00008072"/>
    </source>
</evidence>
<protein>
    <submittedName>
        <fullName evidence="8">Alcohol dehydrogenase</fullName>
    </submittedName>
</protein>
<comment type="similarity">
    <text evidence="1 6">Belongs to the zinc-containing alcohol dehydrogenase family.</text>
</comment>
<dbReference type="InterPro" id="IPR013154">
    <property type="entry name" value="ADH-like_N"/>
</dbReference>
<comment type="cofactor">
    <cofactor evidence="6">
        <name>Zn(2+)</name>
        <dbReference type="ChEBI" id="CHEBI:29105"/>
    </cofactor>
</comment>
<evidence type="ECO:0000256" key="2">
    <source>
        <dbReference type="ARBA" id="ARBA00022723"/>
    </source>
</evidence>
<accession>M7MMZ9</accession>
<dbReference type="GO" id="GO:0051903">
    <property type="term" value="F:S-(hydroxymethyl)glutathione dehydrogenase [NAD(P)+] activity"/>
    <property type="evidence" value="ECO:0007669"/>
    <property type="project" value="TreeGrafter"/>
</dbReference>
<dbReference type="InterPro" id="IPR036291">
    <property type="entry name" value="NAD(P)-bd_dom_sf"/>
</dbReference>
<evidence type="ECO:0000256" key="4">
    <source>
        <dbReference type="ARBA" id="ARBA00023002"/>
    </source>
</evidence>
<keyword evidence="2 6" id="KW-0479">Metal-binding</keyword>
<dbReference type="Pfam" id="PF00107">
    <property type="entry name" value="ADH_zinc_N"/>
    <property type="match status" value="1"/>
</dbReference>
<dbReference type="eggNOG" id="COG1062">
    <property type="taxonomic scope" value="Bacteria"/>
</dbReference>
<proteinExistence type="inferred from homology"/>
<keyword evidence="3 6" id="KW-0862">Zinc</keyword>
<dbReference type="SUPFAM" id="SSF50129">
    <property type="entry name" value="GroES-like"/>
    <property type="match status" value="1"/>
</dbReference>
<dbReference type="AlphaFoldDB" id="M7MMZ9"/>
<dbReference type="InterPro" id="IPR002328">
    <property type="entry name" value="ADH_Zn_CS"/>
</dbReference>
<dbReference type="PANTHER" id="PTHR43880">
    <property type="entry name" value="ALCOHOL DEHYDROGENASE"/>
    <property type="match status" value="1"/>
</dbReference>
<feature type="domain" description="Enoyl reductase (ER)" evidence="7">
    <location>
        <begin position="18"/>
        <end position="367"/>
    </location>
</feature>
<evidence type="ECO:0000259" key="7">
    <source>
        <dbReference type="SMART" id="SM00829"/>
    </source>
</evidence>
<dbReference type="SMART" id="SM00829">
    <property type="entry name" value="PKS_ER"/>
    <property type="match status" value="1"/>
</dbReference>
<evidence type="ECO:0000256" key="5">
    <source>
        <dbReference type="ARBA" id="ARBA00023027"/>
    </source>
</evidence>
<organism evidence="8 9">
    <name type="scientific">Paeniglutamicibacter gangotriensis Lz1y</name>
    <dbReference type="NCBI Taxonomy" id="1276920"/>
    <lineage>
        <taxon>Bacteria</taxon>
        <taxon>Bacillati</taxon>
        <taxon>Actinomycetota</taxon>
        <taxon>Actinomycetes</taxon>
        <taxon>Micrococcales</taxon>
        <taxon>Micrococcaceae</taxon>
        <taxon>Paeniglutamicibacter</taxon>
    </lineage>
</organism>
<evidence type="ECO:0000256" key="6">
    <source>
        <dbReference type="RuleBase" id="RU361277"/>
    </source>
</evidence>
<sequence>MRAAILRHLPTDGTVSYGTGRPLSIEELAAPQPRAGEVGVEIILSSLCHSDLSMVNGARLRPLPMALGHEAVGRITQLGDGVQHLTIGTKVVLVFVPSCGSCRACAAGRPALCHRAAVSNNDGELLHGPALLRGPGGERVNHHLGVSAFADFSVVAAESVVPIDEDVPDEVAAMFGCAVLTGIGAIRHTAMLGAGQSVIVYGLGAVGLAAIMGAVRQGADSIIAIDPNTNKHALALACGATAVGTPAQAQELVDRATGDGVDIVIEASGFAAVIGQALDVLTRGGAVVCVGLPHPEAQLTVQALAFAGTGKRLLGSYMGDAKPAADIAFFVQAWREGRLPVQLLYTDTRPLAEINEVLDALAEGTVIRRLLAPISHARSTAGRPSPEVI</sequence>
<evidence type="ECO:0000313" key="9">
    <source>
        <dbReference type="Proteomes" id="UP000012015"/>
    </source>
</evidence>
<dbReference type="STRING" id="1276920.ADIAG_03107"/>
<keyword evidence="4" id="KW-0560">Oxidoreductase</keyword>
<dbReference type="RefSeq" id="WP_007272274.1">
    <property type="nucleotide sequence ID" value="NZ_AOCK01000009.1"/>
</dbReference>
<evidence type="ECO:0000313" key="8">
    <source>
        <dbReference type="EMBL" id="EMQ97727.1"/>
    </source>
</evidence>
<dbReference type="Gene3D" id="3.90.180.10">
    <property type="entry name" value="Medium-chain alcohol dehydrogenases, catalytic domain"/>
    <property type="match status" value="1"/>
</dbReference>
<dbReference type="InterPro" id="IPR020843">
    <property type="entry name" value="ER"/>
</dbReference>
<dbReference type="Proteomes" id="UP000012015">
    <property type="component" value="Unassembled WGS sequence"/>
</dbReference>
<dbReference type="SUPFAM" id="SSF51735">
    <property type="entry name" value="NAD(P)-binding Rossmann-fold domains"/>
    <property type="match status" value="1"/>
</dbReference>
<dbReference type="EMBL" id="AOCK01000009">
    <property type="protein sequence ID" value="EMQ97727.1"/>
    <property type="molecule type" value="Genomic_DNA"/>
</dbReference>
<dbReference type="GO" id="GO:0005829">
    <property type="term" value="C:cytosol"/>
    <property type="evidence" value="ECO:0007669"/>
    <property type="project" value="TreeGrafter"/>
</dbReference>
<dbReference type="InterPro" id="IPR013149">
    <property type="entry name" value="ADH-like_C"/>
</dbReference>
<dbReference type="InterPro" id="IPR011032">
    <property type="entry name" value="GroES-like_sf"/>
</dbReference>